<evidence type="ECO:0000313" key="8">
    <source>
        <dbReference type="Proteomes" id="UP000516028"/>
    </source>
</evidence>
<dbReference type="AlphaFoldDB" id="A0A7H0GH67"/>
<reference evidence="7 8" key="1">
    <citation type="submission" date="2020-08" db="EMBL/GenBank/DDBJ databases">
        <title>Genome sequence of Diaphorobacter aerolatus KACC 16536T.</title>
        <authorList>
            <person name="Hyun D.-W."/>
            <person name="Bae J.-W."/>
        </authorList>
    </citation>
    <scope>NUCLEOTIDE SEQUENCE [LARGE SCALE GENOMIC DNA]</scope>
    <source>
        <strain evidence="7 8">KACC 16536</strain>
    </source>
</reference>
<feature type="domain" description="AMP-dependent synthetase/ligase" evidence="5">
    <location>
        <begin position="34"/>
        <end position="408"/>
    </location>
</feature>
<keyword evidence="8" id="KW-1185">Reference proteome</keyword>
<evidence type="ECO:0000313" key="7">
    <source>
        <dbReference type="EMBL" id="QNP47633.1"/>
    </source>
</evidence>
<evidence type="ECO:0000259" key="6">
    <source>
        <dbReference type="Pfam" id="PF13193"/>
    </source>
</evidence>
<evidence type="ECO:0000256" key="1">
    <source>
        <dbReference type="ARBA" id="ARBA00006432"/>
    </source>
</evidence>
<dbReference type="GO" id="GO:0016874">
    <property type="term" value="F:ligase activity"/>
    <property type="evidence" value="ECO:0007669"/>
    <property type="project" value="UniProtKB-KW"/>
</dbReference>
<sequence>MTNSNALILEPTASAYAYPLLIKQLLLNAMSLHGDQEITYRGEMRYRFRDFHQRIAQLANALGALDVKPGTTVAVMDWDSHRYLESYFGIPMMGATLFTVNVRLSPAQILYTMIDSDAEVLLVHTDFLPIVEQIRDQLPGLRHVVVLSDDGSVAATSLALAGEYEALVTKAARQYDFADLDENTKAVTFYTTGTTGDPKGVCYSHRHIVLHAMATALSVCSPGGTQRLSTADVYMPITPMFHVLGWGFPYITIMLGLRTVLPGRYVPEVLLRLRETEKVTFSHCVPTILQMLVTGAEKTGQDLSGWKVIIGGSALPPGLCKAALDKGMDVFAGYGMSETGPVVSLALTPTRSAPASAEEDLKLRCSTGRPSLMVDFRVVDEDMRDVPRDGVTRGEIVLRSPSLTPLYFKKPEASEELWRGGYLHTQDIAVMFPDGVVQIVDRLKDVIKTGGEWVSSIEVEGLITQVPGVHEAAVIGVPDEKWGERPMAFVVTWADVEAATVREHLLDHVRARRLSAYAVPEIERIRFVKEIPKTSVGKVNKKQLRAAPPEAA</sequence>
<dbReference type="InterPro" id="IPR045851">
    <property type="entry name" value="AMP-bd_C_sf"/>
</dbReference>
<proteinExistence type="inferred from homology"/>
<keyword evidence="3" id="KW-0276">Fatty acid metabolism</keyword>
<dbReference type="SUPFAM" id="SSF56801">
    <property type="entry name" value="Acetyl-CoA synthetase-like"/>
    <property type="match status" value="1"/>
</dbReference>
<dbReference type="InterPro" id="IPR042099">
    <property type="entry name" value="ANL_N_sf"/>
</dbReference>
<dbReference type="Pfam" id="PF00501">
    <property type="entry name" value="AMP-binding"/>
    <property type="match status" value="1"/>
</dbReference>
<name>A0A7H0GH67_9BURK</name>
<dbReference type="KEGG" id="daer:H9K75_15610"/>
<evidence type="ECO:0000256" key="4">
    <source>
        <dbReference type="ARBA" id="ARBA00023098"/>
    </source>
</evidence>
<dbReference type="Gene3D" id="3.40.50.12780">
    <property type="entry name" value="N-terminal domain of ligase-like"/>
    <property type="match status" value="1"/>
</dbReference>
<organism evidence="7 8">
    <name type="scientific">Diaphorobacter aerolatus</name>
    <dbReference type="NCBI Taxonomy" id="1288495"/>
    <lineage>
        <taxon>Bacteria</taxon>
        <taxon>Pseudomonadati</taxon>
        <taxon>Pseudomonadota</taxon>
        <taxon>Betaproteobacteria</taxon>
        <taxon>Burkholderiales</taxon>
        <taxon>Comamonadaceae</taxon>
        <taxon>Diaphorobacter</taxon>
    </lineage>
</organism>
<dbReference type="NCBIfam" id="NF004837">
    <property type="entry name" value="PRK06187.1"/>
    <property type="match status" value="1"/>
</dbReference>
<dbReference type="InterPro" id="IPR025110">
    <property type="entry name" value="AMP-bd_C"/>
</dbReference>
<evidence type="ECO:0000256" key="3">
    <source>
        <dbReference type="ARBA" id="ARBA00022832"/>
    </source>
</evidence>
<dbReference type="PANTHER" id="PTHR43859">
    <property type="entry name" value="ACYL-ACTIVATING ENZYME"/>
    <property type="match status" value="1"/>
</dbReference>
<dbReference type="GO" id="GO:0006631">
    <property type="term" value="P:fatty acid metabolic process"/>
    <property type="evidence" value="ECO:0007669"/>
    <property type="project" value="UniProtKB-KW"/>
</dbReference>
<keyword evidence="2 7" id="KW-0436">Ligase</keyword>
<dbReference type="Gene3D" id="3.30.300.30">
    <property type="match status" value="1"/>
</dbReference>
<feature type="domain" description="AMP-binding enzyme C-terminal" evidence="6">
    <location>
        <begin position="458"/>
        <end position="538"/>
    </location>
</feature>
<protein>
    <submittedName>
        <fullName evidence="7">Fatty acid--CoA ligase</fullName>
    </submittedName>
</protein>
<accession>A0A7H0GH67</accession>
<comment type="similarity">
    <text evidence="1">Belongs to the ATP-dependent AMP-binding enzyme family.</text>
</comment>
<dbReference type="Pfam" id="PF13193">
    <property type="entry name" value="AMP-binding_C"/>
    <property type="match status" value="1"/>
</dbReference>
<keyword evidence="4" id="KW-0443">Lipid metabolism</keyword>
<evidence type="ECO:0000256" key="2">
    <source>
        <dbReference type="ARBA" id="ARBA00022598"/>
    </source>
</evidence>
<dbReference type="InterPro" id="IPR000873">
    <property type="entry name" value="AMP-dep_synth/lig_dom"/>
</dbReference>
<dbReference type="RefSeq" id="WP_187723313.1">
    <property type="nucleotide sequence ID" value="NZ_CP060783.1"/>
</dbReference>
<dbReference type="PANTHER" id="PTHR43859:SF4">
    <property type="entry name" value="BUTANOATE--COA LIGASE AAE1-RELATED"/>
    <property type="match status" value="1"/>
</dbReference>
<dbReference type="Proteomes" id="UP000516028">
    <property type="component" value="Chromosome"/>
</dbReference>
<gene>
    <name evidence="7" type="ORF">H9K75_15610</name>
</gene>
<evidence type="ECO:0000259" key="5">
    <source>
        <dbReference type="Pfam" id="PF00501"/>
    </source>
</evidence>
<dbReference type="EMBL" id="CP060783">
    <property type="protein sequence ID" value="QNP47633.1"/>
    <property type="molecule type" value="Genomic_DNA"/>
</dbReference>